<dbReference type="EMBL" id="CP039852">
    <property type="protein sequence ID" value="QCZ92241.1"/>
    <property type="molecule type" value="Genomic_DNA"/>
</dbReference>
<keyword evidence="2" id="KW-1185">Reference proteome</keyword>
<proteinExistence type="predicted"/>
<accession>A0A5B7Y9C7</accession>
<gene>
    <name evidence="1" type="ORF">FBQ74_01565</name>
</gene>
<dbReference type="AlphaFoldDB" id="A0A5B7Y9C7"/>
<sequence>MWDAIHRSLLSTRFKTVALITIFLVGAVSCAVREPGEIEGTWIITEAIAPTNNEVSVKDSQMWLGQSFHYGPENLTLGRTFCKSAEYDETKLSAAEFERDYNMGLRELDIHDNAVRTVSVTCDEAERLPGQTVLLAASGKAYTIWDGAFYKMEKTLAKTQADGL</sequence>
<dbReference type="PROSITE" id="PS51257">
    <property type="entry name" value="PROKAR_LIPOPROTEIN"/>
    <property type="match status" value="1"/>
</dbReference>
<evidence type="ECO:0000313" key="1">
    <source>
        <dbReference type="EMBL" id="QCZ92241.1"/>
    </source>
</evidence>
<dbReference type="OrthoDB" id="6164633at2"/>
<organism evidence="1 2">
    <name type="scientific">Salinimonas iocasae</name>
    <dbReference type="NCBI Taxonomy" id="2572577"/>
    <lineage>
        <taxon>Bacteria</taxon>
        <taxon>Pseudomonadati</taxon>
        <taxon>Pseudomonadota</taxon>
        <taxon>Gammaproteobacteria</taxon>
        <taxon>Alteromonadales</taxon>
        <taxon>Alteromonadaceae</taxon>
        <taxon>Alteromonas/Salinimonas group</taxon>
        <taxon>Salinimonas</taxon>
    </lineage>
</organism>
<dbReference type="RefSeq" id="WP_139755002.1">
    <property type="nucleotide sequence ID" value="NZ_CP039852.1"/>
</dbReference>
<dbReference type="Proteomes" id="UP000304912">
    <property type="component" value="Chromosome"/>
</dbReference>
<protein>
    <submittedName>
        <fullName evidence="1">Uncharacterized protein</fullName>
    </submittedName>
</protein>
<dbReference type="KEGG" id="salk:FBQ74_01565"/>
<name>A0A5B7Y9C7_9ALTE</name>
<evidence type="ECO:0000313" key="2">
    <source>
        <dbReference type="Proteomes" id="UP000304912"/>
    </source>
</evidence>
<reference evidence="1 2" key="1">
    <citation type="submission" date="2019-04" db="EMBL/GenBank/DDBJ databases">
        <title>Salinimonas iocasae sp. nov., a halophilic bacterium isolated from the outer tube casing of tubeworms in Okinawa Trough.</title>
        <authorList>
            <person name="Zhang H."/>
            <person name="Wang H."/>
            <person name="Li C."/>
        </authorList>
    </citation>
    <scope>NUCLEOTIDE SEQUENCE [LARGE SCALE GENOMIC DNA]</scope>
    <source>
        <strain evidence="1 2">KX18D6</strain>
    </source>
</reference>